<dbReference type="PANTHER" id="PTHR20854">
    <property type="entry name" value="INOSITOL MONOPHOSPHATASE"/>
    <property type="match status" value="1"/>
</dbReference>
<dbReference type="GO" id="GO:0046872">
    <property type="term" value="F:metal ion binding"/>
    <property type="evidence" value="ECO:0007669"/>
    <property type="project" value="UniProtKB-KW"/>
</dbReference>
<dbReference type="FunFam" id="3.30.540.10:FF:000003">
    <property type="entry name" value="Inositol-1-monophosphatase"/>
    <property type="match status" value="1"/>
</dbReference>
<comment type="catalytic activity">
    <reaction evidence="1">
        <text>a myo-inositol phosphate + H2O = myo-inositol + phosphate</text>
        <dbReference type="Rhea" id="RHEA:24056"/>
        <dbReference type="ChEBI" id="CHEBI:15377"/>
        <dbReference type="ChEBI" id="CHEBI:17268"/>
        <dbReference type="ChEBI" id="CHEBI:43474"/>
        <dbReference type="ChEBI" id="CHEBI:84139"/>
        <dbReference type="EC" id="3.1.3.25"/>
    </reaction>
</comment>
<dbReference type="PRINTS" id="PR00377">
    <property type="entry name" value="IMPHPHTASES"/>
</dbReference>
<dbReference type="InterPro" id="IPR020583">
    <property type="entry name" value="Inositol_monoP_metal-BS"/>
</dbReference>
<dbReference type="PROSITE" id="PS00630">
    <property type="entry name" value="IMP_2"/>
    <property type="match status" value="1"/>
</dbReference>
<keyword evidence="9" id="KW-1185">Reference proteome</keyword>
<protein>
    <recommendedName>
        <fullName evidence="3">inositol-phosphate phosphatase</fullName>
        <ecNumber evidence="3">3.1.3.25</ecNumber>
    </recommendedName>
</protein>
<dbReference type="KEGG" id="pdec:H1Q58_10570"/>
<dbReference type="AlphaFoldDB" id="A0A7D7R8G5"/>
<organism evidence="8 9">
    <name type="scientific">Planococcus maritimus</name>
    <dbReference type="NCBI Taxonomy" id="192421"/>
    <lineage>
        <taxon>Bacteria</taxon>
        <taxon>Bacillati</taxon>
        <taxon>Bacillota</taxon>
        <taxon>Bacilli</taxon>
        <taxon>Bacillales</taxon>
        <taxon>Caryophanaceae</taxon>
        <taxon>Planococcus</taxon>
    </lineage>
</organism>
<evidence type="ECO:0000256" key="5">
    <source>
        <dbReference type="ARBA" id="ARBA00022801"/>
    </source>
</evidence>
<keyword evidence="6 7" id="KW-0460">Magnesium</keyword>
<evidence type="ECO:0000256" key="2">
    <source>
        <dbReference type="ARBA" id="ARBA00001946"/>
    </source>
</evidence>
<keyword evidence="5" id="KW-0378">Hydrolase</keyword>
<evidence type="ECO:0000256" key="6">
    <source>
        <dbReference type="ARBA" id="ARBA00022842"/>
    </source>
</evidence>
<dbReference type="SUPFAM" id="SSF56655">
    <property type="entry name" value="Carbohydrate phosphatase"/>
    <property type="match status" value="1"/>
</dbReference>
<gene>
    <name evidence="8" type="ORF">H1Q58_10570</name>
</gene>
<evidence type="ECO:0000256" key="4">
    <source>
        <dbReference type="ARBA" id="ARBA00022723"/>
    </source>
</evidence>
<comment type="cofactor">
    <cofactor evidence="2 7">
        <name>Mg(2+)</name>
        <dbReference type="ChEBI" id="CHEBI:18420"/>
    </cofactor>
</comment>
<keyword evidence="4 7" id="KW-0479">Metal-binding</keyword>
<dbReference type="InterPro" id="IPR000760">
    <property type="entry name" value="Inositol_monophosphatase-like"/>
</dbReference>
<reference evidence="8 9" key="1">
    <citation type="submission" date="2020-07" db="EMBL/GenBank/DDBJ databases">
        <title>Screening of a cold-adapted Planococcus bacterium producing protease in traditional shrimp paste and protease identification by genome sequencing.</title>
        <authorList>
            <person name="Gao R."/>
            <person name="Leng W."/>
            <person name="Chu Q."/>
            <person name="Wu X."/>
            <person name="Liu H."/>
            <person name="Li X."/>
        </authorList>
    </citation>
    <scope>NUCLEOTIDE SEQUENCE [LARGE SCALE GENOMIC DNA]</scope>
    <source>
        <strain evidence="8 9">XJ11</strain>
    </source>
</reference>
<feature type="binding site" evidence="7">
    <location>
        <position position="88"/>
    </location>
    <ligand>
        <name>Mg(2+)</name>
        <dbReference type="ChEBI" id="CHEBI:18420"/>
        <label>1</label>
        <note>catalytic</note>
    </ligand>
</feature>
<evidence type="ECO:0000256" key="1">
    <source>
        <dbReference type="ARBA" id="ARBA00001033"/>
    </source>
</evidence>
<dbReference type="Pfam" id="PF00459">
    <property type="entry name" value="Inositol_P"/>
    <property type="match status" value="1"/>
</dbReference>
<feature type="binding site" evidence="7">
    <location>
        <position position="89"/>
    </location>
    <ligand>
        <name>Mg(2+)</name>
        <dbReference type="ChEBI" id="CHEBI:18420"/>
        <label>1</label>
        <note>catalytic</note>
    </ligand>
</feature>
<dbReference type="PROSITE" id="PS00629">
    <property type="entry name" value="IMP_1"/>
    <property type="match status" value="1"/>
</dbReference>
<dbReference type="Gene3D" id="3.30.540.10">
    <property type="entry name" value="Fructose-1,6-Bisphosphatase, subunit A, domain 1"/>
    <property type="match status" value="1"/>
</dbReference>
<evidence type="ECO:0000256" key="3">
    <source>
        <dbReference type="ARBA" id="ARBA00013106"/>
    </source>
</evidence>
<feature type="binding site" evidence="7">
    <location>
        <position position="213"/>
    </location>
    <ligand>
        <name>Mg(2+)</name>
        <dbReference type="ChEBI" id="CHEBI:18420"/>
        <label>1</label>
        <note>catalytic</note>
    </ligand>
</feature>
<dbReference type="GO" id="GO:0046854">
    <property type="term" value="P:phosphatidylinositol phosphate biosynthetic process"/>
    <property type="evidence" value="ECO:0007669"/>
    <property type="project" value="InterPro"/>
</dbReference>
<dbReference type="CDD" id="cd01637">
    <property type="entry name" value="IMPase_like"/>
    <property type="match status" value="1"/>
</dbReference>
<dbReference type="PANTHER" id="PTHR20854:SF4">
    <property type="entry name" value="INOSITOL-1-MONOPHOSPHATASE-RELATED"/>
    <property type="match status" value="1"/>
</dbReference>
<dbReference type="Gene3D" id="3.40.190.80">
    <property type="match status" value="1"/>
</dbReference>
<name>A0A7D7R8G5_PLAMR</name>
<feature type="binding site" evidence="7">
    <location>
        <position position="68"/>
    </location>
    <ligand>
        <name>Mg(2+)</name>
        <dbReference type="ChEBI" id="CHEBI:18420"/>
        <label>1</label>
        <note>catalytic</note>
    </ligand>
</feature>
<accession>A0A7D7R8G5</accession>
<proteinExistence type="predicted"/>
<dbReference type="RefSeq" id="WP_182091416.1">
    <property type="nucleotide sequence ID" value="NZ_CP059540.1"/>
</dbReference>
<dbReference type="InterPro" id="IPR020550">
    <property type="entry name" value="Inositol_monophosphatase_CS"/>
</dbReference>
<sequence length="266" mass="29646">MDQHAMDRYIKSMIKEAGHRIRNSFLSDISVDTKAHANDLVTNVDKEVEKFFIEHIRKDFPGHRVFGEEGFGDKIEELSGTVWMLDPIDGTMNFVHQRRNFAISLGIYEDGIGKLGYIYDVVNDDLYHAVAGGGAYYNDERLPMLTDTDISESIIGMNSMWATPNRHVEHEATIRLVHEARGMRSYGSAALELAYLASGRLDAYISMRLSPWDIAGGMVMAKEVGAVASNFSGEAANLLKSDTFIAANPSIHGKLLQDYIKPKPKS</sequence>
<dbReference type="GO" id="GO:0007165">
    <property type="term" value="P:signal transduction"/>
    <property type="evidence" value="ECO:0007669"/>
    <property type="project" value="TreeGrafter"/>
</dbReference>
<dbReference type="Proteomes" id="UP000514716">
    <property type="component" value="Chromosome"/>
</dbReference>
<dbReference type="EMBL" id="CP059540">
    <property type="protein sequence ID" value="QMT16418.1"/>
    <property type="molecule type" value="Genomic_DNA"/>
</dbReference>
<evidence type="ECO:0000256" key="7">
    <source>
        <dbReference type="PIRSR" id="PIRSR600760-2"/>
    </source>
</evidence>
<dbReference type="EC" id="3.1.3.25" evidence="3"/>
<dbReference type="GO" id="GO:0008934">
    <property type="term" value="F:inositol monophosphate 1-phosphatase activity"/>
    <property type="evidence" value="ECO:0007669"/>
    <property type="project" value="TreeGrafter"/>
</dbReference>
<feature type="binding site" evidence="7">
    <location>
        <position position="86"/>
    </location>
    <ligand>
        <name>Mg(2+)</name>
        <dbReference type="ChEBI" id="CHEBI:18420"/>
        <label>1</label>
        <note>catalytic</note>
    </ligand>
</feature>
<evidence type="ECO:0000313" key="9">
    <source>
        <dbReference type="Proteomes" id="UP000514716"/>
    </source>
</evidence>
<evidence type="ECO:0000313" key="8">
    <source>
        <dbReference type="EMBL" id="QMT16418.1"/>
    </source>
</evidence>
<dbReference type="GO" id="GO:0006020">
    <property type="term" value="P:inositol metabolic process"/>
    <property type="evidence" value="ECO:0007669"/>
    <property type="project" value="TreeGrafter"/>
</dbReference>